<feature type="compositionally biased region" description="Polar residues" evidence="1">
    <location>
        <begin position="23"/>
        <end position="35"/>
    </location>
</feature>
<protein>
    <submittedName>
        <fullName evidence="2">Uncharacterized protein</fullName>
    </submittedName>
</protein>
<feature type="compositionally biased region" description="Pro residues" evidence="1">
    <location>
        <begin position="110"/>
        <end position="127"/>
    </location>
</feature>
<comment type="caution">
    <text evidence="2">The sequence shown here is derived from an EMBL/GenBank/DDBJ whole genome shotgun (WGS) entry which is preliminary data.</text>
</comment>
<reference evidence="2 3" key="1">
    <citation type="journal article" date="2019" name="Nat. Ecol. Evol.">
        <title>Megaphylogeny resolves global patterns of mushroom evolution.</title>
        <authorList>
            <person name="Varga T."/>
            <person name="Krizsan K."/>
            <person name="Foldi C."/>
            <person name="Dima B."/>
            <person name="Sanchez-Garcia M."/>
            <person name="Sanchez-Ramirez S."/>
            <person name="Szollosi G.J."/>
            <person name="Szarkandi J.G."/>
            <person name="Papp V."/>
            <person name="Albert L."/>
            <person name="Andreopoulos W."/>
            <person name="Angelini C."/>
            <person name="Antonin V."/>
            <person name="Barry K.W."/>
            <person name="Bougher N.L."/>
            <person name="Buchanan P."/>
            <person name="Buyck B."/>
            <person name="Bense V."/>
            <person name="Catcheside P."/>
            <person name="Chovatia M."/>
            <person name="Cooper J."/>
            <person name="Damon W."/>
            <person name="Desjardin D."/>
            <person name="Finy P."/>
            <person name="Geml J."/>
            <person name="Haridas S."/>
            <person name="Hughes K."/>
            <person name="Justo A."/>
            <person name="Karasinski D."/>
            <person name="Kautmanova I."/>
            <person name="Kiss B."/>
            <person name="Kocsube S."/>
            <person name="Kotiranta H."/>
            <person name="LaButti K.M."/>
            <person name="Lechner B.E."/>
            <person name="Liimatainen K."/>
            <person name="Lipzen A."/>
            <person name="Lukacs Z."/>
            <person name="Mihaltcheva S."/>
            <person name="Morgado L.N."/>
            <person name="Niskanen T."/>
            <person name="Noordeloos M.E."/>
            <person name="Ohm R.A."/>
            <person name="Ortiz-Santana B."/>
            <person name="Ovrebo C."/>
            <person name="Racz N."/>
            <person name="Riley R."/>
            <person name="Savchenko A."/>
            <person name="Shiryaev A."/>
            <person name="Soop K."/>
            <person name="Spirin V."/>
            <person name="Szebenyi C."/>
            <person name="Tomsovsky M."/>
            <person name="Tulloss R.E."/>
            <person name="Uehling J."/>
            <person name="Grigoriev I.V."/>
            <person name="Vagvolgyi C."/>
            <person name="Papp T."/>
            <person name="Martin F.M."/>
            <person name="Miettinen O."/>
            <person name="Hibbett D.S."/>
            <person name="Nagy L.G."/>
        </authorList>
    </citation>
    <scope>NUCLEOTIDE SEQUENCE [LARGE SCALE GENOMIC DNA]</scope>
    <source>
        <strain evidence="2 3">FP101781</strain>
    </source>
</reference>
<evidence type="ECO:0000313" key="3">
    <source>
        <dbReference type="Proteomes" id="UP000298030"/>
    </source>
</evidence>
<sequence>MDLVVAHPTLDLRSAMVPRQRLRQPTPSIVTSTVSPYGPYGPRPQTRPPLNLPFAINDKRAPTLNQTAPSLPSRRRPCSLPSTPPHPIPHRPPSTLSPPPLVTVQDPPTTLGPPRPRPRYPPRPPEPCSGFHRPIHSFILAAYTPRCSMADPSNASIDAIPTGQYALPHLSAHRTPPPAIPGLYPLHRPRLSYPLQPPI</sequence>
<feature type="compositionally biased region" description="Pro residues" evidence="1">
    <location>
        <begin position="82"/>
        <end position="101"/>
    </location>
</feature>
<organism evidence="2 3">
    <name type="scientific">Coprinellus micaceus</name>
    <name type="common">Glistening ink-cap mushroom</name>
    <name type="synonym">Coprinus micaceus</name>
    <dbReference type="NCBI Taxonomy" id="71717"/>
    <lineage>
        <taxon>Eukaryota</taxon>
        <taxon>Fungi</taxon>
        <taxon>Dikarya</taxon>
        <taxon>Basidiomycota</taxon>
        <taxon>Agaricomycotina</taxon>
        <taxon>Agaricomycetes</taxon>
        <taxon>Agaricomycetidae</taxon>
        <taxon>Agaricales</taxon>
        <taxon>Agaricineae</taxon>
        <taxon>Psathyrellaceae</taxon>
        <taxon>Coprinellus</taxon>
    </lineage>
</organism>
<name>A0A4Y7T5L7_COPMI</name>
<dbReference type="STRING" id="71717.A0A4Y7T5L7"/>
<feature type="region of interest" description="Disordered" evidence="1">
    <location>
        <begin position="17"/>
        <end position="128"/>
    </location>
</feature>
<evidence type="ECO:0000256" key="1">
    <source>
        <dbReference type="SAM" id="MobiDB-lite"/>
    </source>
</evidence>
<dbReference type="EMBL" id="QPFP01000027">
    <property type="protein sequence ID" value="TEB29466.1"/>
    <property type="molecule type" value="Genomic_DNA"/>
</dbReference>
<gene>
    <name evidence="2" type="ORF">FA13DRAFT_644265</name>
</gene>
<dbReference type="AlphaFoldDB" id="A0A4Y7T5L7"/>
<evidence type="ECO:0000313" key="2">
    <source>
        <dbReference type="EMBL" id="TEB29466.1"/>
    </source>
</evidence>
<feature type="compositionally biased region" description="Pro residues" evidence="1">
    <location>
        <begin position="39"/>
        <end position="51"/>
    </location>
</feature>
<accession>A0A4Y7T5L7</accession>
<keyword evidence="3" id="KW-1185">Reference proteome</keyword>
<dbReference type="Proteomes" id="UP000298030">
    <property type="component" value="Unassembled WGS sequence"/>
</dbReference>
<proteinExistence type="predicted"/>